<proteinExistence type="predicted"/>
<name>A0AAQ3M652_9PEZI</name>
<feature type="signal peptide" evidence="1">
    <location>
        <begin position="1"/>
        <end position="20"/>
    </location>
</feature>
<gene>
    <name evidence="2" type="ORF">R9X50_00439700</name>
</gene>
<sequence length="874" mass="98899">MRFLAILNVIVPAFIGLAAAGPHMNDSADYSRMHSEPGWQIYWKTNGDFLGWNSSPAVPKAPPSVICNTSDSDKDNVISWLASTDKSLNDLDKKAVHCDLALARSGYITLPSLAAKGEGVGLSFARSSVIYRQANAARNKFVVEVNEAIKRMNSTVKLPKFLYDFNTGGFLETKEWTETSPLSPKDVCLDLSCMPQPLLKARSYPFGEPLTAAEQLIRSQADRSWHDRNYLGENMMRDSSEERYYTWWRALMRSAREKAQRVKFENIKLKAYKDLLWSGNEADYNRAIWMTADDIMAMPTAEDSSTYSWADTFSSVSSEETEHVPQTIELWLGQNQAAAPPVAELGVDTLESAAVDVAASSPEGSVNTVIVKGLAAFWEEYAIQAEWLAQGGEAASTLMSMLSSEIAVSMMGVASEALTVVPIIATGVYELVKWQNDLNRHKDNCLIDEHNKQCPIGFYGKRCYQIANGCDGRAALKTCMIIPQNKRCPLGWTGKNCDHQMKNCPMEPVSKEIRDSMWAFIKGFADDAARQIDDAHITDCKPDTVNNCPYGWWGENCKHQTPPENCKFPVASKDDREYSMKVRKEFKHARDKAVVEKDEDDHKFRCKIDQHNYHCPVGWYGHTCQHRMEGCEARGIAYERKDEYVIAKKEQKEYVGQVAGEILRENKEQYAMEEDEAKRFCKTQPHCPYGWWGETCRHKNKNCLKPPVSESVRNKFMKDYHRPSGHLLPVRHNITELPTLLFYNATLQRAWQNCELRLTTSVEAEDHKAKFACAKGGKTYDGTIEHSKLNAESHGGIFGNFTIELRPDLFIGGNWVSIKLSADERSVVSYKQLLEEFKDMGDGRKETGELNVKQWHLQLAKFIKFSMAPRKKTE</sequence>
<keyword evidence="1" id="KW-0732">Signal</keyword>
<reference evidence="2 3" key="1">
    <citation type="submission" date="2023-11" db="EMBL/GenBank/DDBJ databases">
        <title>An acidophilic fungus is an integral part of prey digestion in a carnivorous sundew plant.</title>
        <authorList>
            <person name="Tsai I.J."/>
        </authorList>
    </citation>
    <scope>NUCLEOTIDE SEQUENCE [LARGE SCALE GENOMIC DNA]</scope>
    <source>
        <strain evidence="2">169a</strain>
    </source>
</reference>
<protein>
    <submittedName>
        <fullName evidence="2">Uncharacterized protein</fullName>
    </submittedName>
</protein>
<evidence type="ECO:0000313" key="3">
    <source>
        <dbReference type="Proteomes" id="UP001303373"/>
    </source>
</evidence>
<dbReference type="AlphaFoldDB" id="A0AAQ3M652"/>
<evidence type="ECO:0000313" key="2">
    <source>
        <dbReference type="EMBL" id="WPH01550.1"/>
    </source>
</evidence>
<feature type="chain" id="PRO_5043034028" evidence="1">
    <location>
        <begin position="21"/>
        <end position="874"/>
    </location>
</feature>
<dbReference type="EMBL" id="CP138585">
    <property type="protein sequence ID" value="WPH01550.1"/>
    <property type="molecule type" value="Genomic_DNA"/>
</dbReference>
<evidence type="ECO:0000256" key="1">
    <source>
        <dbReference type="SAM" id="SignalP"/>
    </source>
</evidence>
<keyword evidence="3" id="KW-1185">Reference proteome</keyword>
<accession>A0AAQ3M652</accession>
<organism evidence="2 3">
    <name type="scientific">Acrodontium crateriforme</name>
    <dbReference type="NCBI Taxonomy" id="150365"/>
    <lineage>
        <taxon>Eukaryota</taxon>
        <taxon>Fungi</taxon>
        <taxon>Dikarya</taxon>
        <taxon>Ascomycota</taxon>
        <taxon>Pezizomycotina</taxon>
        <taxon>Dothideomycetes</taxon>
        <taxon>Dothideomycetidae</taxon>
        <taxon>Mycosphaerellales</taxon>
        <taxon>Teratosphaeriaceae</taxon>
        <taxon>Acrodontium</taxon>
    </lineage>
</organism>
<dbReference type="Proteomes" id="UP001303373">
    <property type="component" value="Chromosome 6"/>
</dbReference>